<dbReference type="PRINTS" id="PR00313">
    <property type="entry name" value="CABNDNGRPT"/>
</dbReference>
<gene>
    <name evidence="4" type="ORF">POM99_02375</name>
</gene>
<evidence type="ECO:0000313" key="4">
    <source>
        <dbReference type="EMBL" id="MDF8332036.1"/>
    </source>
</evidence>
<evidence type="ECO:0000256" key="3">
    <source>
        <dbReference type="SAM" id="MobiDB-lite"/>
    </source>
</evidence>
<proteinExistence type="predicted"/>
<dbReference type="InterPro" id="IPR018511">
    <property type="entry name" value="Hemolysin-typ_Ca-bd_CS"/>
</dbReference>
<dbReference type="Gene3D" id="2.150.10.10">
    <property type="entry name" value="Serralysin-like metalloprotease, C-terminal"/>
    <property type="match status" value="2"/>
</dbReference>
<evidence type="ECO:0000256" key="2">
    <source>
        <dbReference type="ARBA" id="ARBA00022525"/>
    </source>
</evidence>
<dbReference type="PROSITE" id="PS00330">
    <property type="entry name" value="HEMOLYSIN_CALCIUM"/>
    <property type="match status" value="1"/>
</dbReference>
<dbReference type="InterPro" id="IPR001343">
    <property type="entry name" value="Hemolysn_Ca-bd"/>
</dbReference>
<dbReference type="EMBL" id="JAROCY010000002">
    <property type="protein sequence ID" value="MDF8332036.1"/>
    <property type="molecule type" value="Genomic_DNA"/>
</dbReference>
<dbReference type="Pfam" id="PF00353">
    <property type="entry name" value="HemolysinCabind"/>
    <property type="match status" value="3"/>
</dbReference>
<dbReference type="RefSeq" id="WP_277275201.1">
    <property type="nucleotide sequence ID" value="NZ_JAROCY010000002.1"/>
</dbReference>
<dbReference type="PANTHER" id="PTHR38340">
    <property type="entry name" value="S-LAYER PROTEIN"/>
    <property type="match status" value="1"/>
</dbReference>
<feature type="compositionally biased region" description="Basic and acidic residues" evidence="3">
    <location>
        <begin position="108"/>
        <end position="118"/>
    </location>
</feature>
<reference evidence="4 5" key="1">
    <citation type="submission" date="2023-03" db="EMBL/GenBank/DDBJ databases">
        <title>Novosphingobium cyanobacteriorum sp. nov., isolated from a eutrophic reservoir during the Microcystis bloom period.</title>
        <authorList>
            <person name="Kang M."/>
            <person name="Le V."/>
            <person name="Ko S.-R."/>
            <person name="Lee S.-A."/>
            <person name="Ahn C.-Y."/>
        </authorList>
    </citation>
    <scope>NUCLEOTIDE SEQUENCE [LARGE SCALE GENOMIC DNA]</scope>
    <source>
        <strain evidence="4 5">HBC54</strain>
    </source>
</reference>
<feature type="region of interest" description="Disordered" evidence="3">
    <location>
        <begin position="74"/>
        <end position="138"/>
    </location>
</feature>
<evidence type="ECO:0000256" key="1">
    <source>
        <dbReference type="ARBA" id="ARBA00004613"/>
    </source>
</evidence>
<protein>
    <submittedName>
        <fullName evidence="4">Calcium-binding protein</fullName>
    </submittedName>
</protein>
<dbReference type="PANTHER" id="PTHR38340:SF1">
    <property type="entry name" value="S-LAYER PROTEIN"/>
    <property type="match status" value="1"/>
</dbReference>
<comment type="subcellular location">
    <subcellularLocation>
        <location evidence="1">Secreted</location>
    </subcellularLocation>
</comment>
<dbReference type="SUPFAM" id="SSF51120">
    <property type="entry name" value="beta-Roll"/>
    <property type="match status" value="2"/>
</dbReference>
<organism evidence="4 5">
    <name type="scientific">Novosphingobium cyanobacteriorum</name>
    <dbReference type="NCBI Taxonomy" id="3024215"/>
    <lineage>
        <taxon>Bacteria</taxon>
        <taxon>Pseudomonadati</taxon>
        <taxon>Pseudomonadota</taxon>
        <taxon>Alphaproteobacteria</taxon>
        <taxon>Sphingomonadales</taxon>
        <taxon>Sphingomonadaceae</taxon>
        <taxon>Novosphingobium</taxon>
    </lineage>
</organism>
<sequence>MFAAFFGSFFPSPESRLSDRWVAPVVASQPDPDDLDHDGRPDDILVGTSASDVWHAGLGNDQLRGRDGNDRIFGDDGNDVIAGDEGNDQLEGGAGNDTVLGGSGNDIVRGDDGTDRLSGESGNDIVDGGAGNDRISGGSGNDIITGGAGRDVVSGEAGADIFVFNEGDFASASPDRADCITDFNHGQADTIDLTDIDANTRAAGEQWFTFLGDKAFTGRPGQLRYEAFGNGVVVLADTNGDRLADFAIRLDNVTKLVETDFIL</sequence>
<evidence type="ECO:0000313" key="5">
    <source>
        <dbReference type="Proteomes" id="UP001222770"/>
    </source>
</evidence>
<comment type="caution">
    <text evidence="4">The sequence shown here is derived from an EMBL/GenBank/DDBJ whole genome shotgun (WGS) entry which is preliminary data.</text>
</comment>
<accession>A0ABT6CDN1</accession>
<keyword evidence="2" id="KW-0964">Secreted</keyword>
<dbReference type="InterPro" id="IPR050557">
    <property type="entry name" value="RTX_toxin/Mannuronan_C5-epim"/>
</dbReference>
<name>A0ABT6CDN1_9SPHN</name>
<dbReference type="Proteomes" id="UP001222770">
    <property type="component" value="Unassembled WGS sequence"/>
</dbReference>
<dbReference type="InterPro" id="IPR011049">
    <property type="entry name" value="Serralysin-like_metalloprot_C"/>
</dbReference>
<keyword evidence="5" id="KW-1185">Reference proteome</keyword>